<evidence type="ECO:0000313" key="4">
    <source>
        <dbReference type="Proteomes" id="UP001553161"/>
    </source>
</evidence>
<reference evidence="3 4" key="1">
    <citation type="submission" date="2024-07" db="EMBL/GenBank/DDBJ databases">
        <authorList>
            <person name="Kang M."/>
        </authorList>
    </citation>
    <scope>NUCLEOTIDE SEQUENCE [LARGE SCALE GENOMIC DNA]</scope>
    <source>
        <strain evidence="3 4">DFM31</strain>
    </source>
</reference>
<dbReference type="PANTHER" id="PTHR10907">
    <property type="entry name" value="REGUCALCIN"/>
    <property type="match status" value="1"/>
</dbReference>
<dbReference type="SUPFAM" id="SSF63829">
    <property type="entry name" value="Calcium-dependent phosphotriesterase"/>
    <property type="match status" value="1"/>
</dbReference>
<evidence type="ECO:0000313" key="3">
    <source>
        <dbReference type="EMBL" id="MEV8468336.1"/>
    </source>
</evidence>
<dbReference type="PANTHER" id="PTHR10907:SF47">
    <property type="entry name" value="REGUCALCIN"/>
    <property type="match status" value="1"/>
</dbReference>
<dbReference type="InterPro" id="IPR011042">
    <property type="entry name" value="6-blade_b-propeller_TolB-like"/>
</dbReference>
<name>A0ABV3LA62_9RHOB</name>
<dbReference type="Proteomes" id="UP001553161">
    <property type="component" value="Unassembled WGS sequence"/>
</dbReference>
<sequence length="188" mass="20339">MWWLDIQAQRLLRTDMNGKTQATPCPWQPGLVALAESGALVEWLETGLWTYAPETGDWRQVSDTEANHPTLCLNDGKPDCHGRLFFGSMDMTGTGQATGRLYCRTPDGAIQVLRDGITVPNAIAPLADGSGLWFADFPTGGPAGDTLFLTSQRRFLTADELEAQPAAGGLLAQKVRFKAAPTHVVRGL</sequence>
<comment type="caution">
    <text evidence="3">The sequence shown here is derived from an EMBL/GenBank/DDBJ whole genome shotgun (WGS) entry which is preliminary data.</text>
</comment>
<gene>
    <name evidence="3" type="ORF">AB0T83_16285</name>
</gene>
<dbReference type="InterPro" id="IPR013658">
    <property type="entry name" value="SGL"/>
</dbReference>
<organism evidence="3 4">
    <name type="scientific">Meridianimarinicoccus marinus</name>
    <dbReference type="NCBI Taxonomy" id="3231483"/>
    <lineage>
        <taxon>Bacteria</taxon>
        <taxon>Pseudomonadati</taxon>
        <taxon>Pseudomonadota</taxon>
        <taxon>Alphaproteobacteria</taxon>
        <taxon>Rhodobacterales</taxon>
        <taxon>Paracoccaceae</taxon>
        <taxon>Meridianimarinicoccus</taxon>
    </lineage>
</organism>
<evidence type="ECO:0000256" key="1">
    <source>
        <dbReference type="ARBA" id="ARBA00008853"/>
    </source>
</evidence>
<dbReference type="Pfam" id="PF08450">
    <property type="entry name" value="SGL"/>
    <property type="match status" value="1"/>
</dbReference>
<accession>A0ABV3LA62</accession>
<comment type="similarity">
    <text evidence="1">Belongs to the SMP-30/CGR1 family.</text>
</comment>
<evidence type="ECO:0000259" key="2">
    <source>
        <dbReference type="Pfam" id="PF08450"/>
    </source>
</evidence>
<protein>
    <submittedName>
        <fullName evidence="3">SMP-30/gluconolactonase/LRE family protein</fullName>
    </submittedName>
</protein>
<dbReference type="EMBL" id="JBFBVU010000026">
    <property type="protein sequence ID" value="MEV8468336.1"/>
    <property type="molecule type" value="Genomic_DNA"/>
</dbReference>
<feature type="domain" description="SMP-30/Gluconolactonase/LRE-like region" evidence="2">
    <location>
        <begin position="1"/>
        <end position="139"/>
    </location>
</feature>
<proteinExistence type="inferred from homology"/>
<dbReference type="RefSeq" id="WP_366194306.1">
    <property type="nucleotide sequence ID" value="NZ_JBFBVU010000026.1"/>
</dbReference>
<keyword evidence="4" id="KW-1185">Reference proteome</keyword>
<dbReference type="Gene3D" id="2.120.10.30">
    <property type="entry name" value="TolB, C-terminal domain"/>
    <property type="match status" value="1"/>
</dbReference>